<dbReference type="KEGG" id="mmi:MMAR_4537"/>
<keyword evidence="4" id="KW-1185">Reference proteome</keyword>
<evidence type="ECO:0000313" key="4">
    <source>
        <dbReference type="Proteomes" id="UP000001190"/>
    </source>
</evidence>
<dbReference type="AlphaFoldDB" id="B2HEB8"/>
<evidence type="ECO:0000256" key="1">
    <source>
        <dbReference type="SAM" id="MobiDB-lite"/>
    </source>
</evidence>
<evidence type="ECO:0000259" key="2">
    <source>
        <dbReference type="Pfam" id="PF00934"/>
    </source>
</evidence>
<dbReference type="SUPFAM" id="SSF140459">
    <property type="entry name" value="PE/PPE dimer-like"/>
    <property type="match status" value="1"/>
</dbReference>
<dbReference type="InterPro" id="IPR000084">
    <property type="entry name" value="PE-PGRS_N"/>
</dbReference>
<accession>B2HEB8</accession>
<organism evidence="3 4">
    <name type="scientific">Mycobacterium marinum (strain ATCC BAA-535 / M)</name>
    <dbReference type="NCBI Taxonomy" id="216594"/>
    <lineage>
        <taxon>Bacteria</taxon>
        <taxon>Bacillati</taxon>
        <taxon>Actinomycetota</taxon>
        <taxon>Actinomycetes</taxon>
        <taxon>Mycobacteriales</taxon>
        <taxon>Mycobacteriaceae</taxon>
        <taxon>Mycobacterium</taxon>
        <taxon>Mycobacterium ulcerans group</taxon>
    </lineage>
</organism>
<proteinExistence type="predicted"/>
<feature type="domain" description="PE" evidence="2">
    <location>
        <begin position="6"/>
        <end position="66"/>
    </location>
</feature>
<evidence type="ECO:0000313" key="3">
    <source>
        <dbReference type="EMBL" id="ACC42943.1"/>
    </source>
</evidence>
<feature type="region of interest" description="Disordered" evidence="1">
    <location>
        <begin position="67"/>
        <end position="87"/>
    </location>
</feature>
<sequence>MPPWSAPTTGVLASGADEVSAAMTAGFSGHVLDYQAPGTQMAGFHQRFVQALGAAGGSYAAAEAANASPCRPSNSRCSPLSTHQPKH</sequence>
<name>B2HEB8_MYCMM</name>
<feature type="compositionally biased region" description="Low complexity" evidence="1">
    <location>
        <begin position="67"/>
        <end position="81"/>
    </location>
</feature>
<dbReference type="STRING" id="216594.MMAR_4537"/>
<protein>
    <submittedName>
        <fullName evidence="3">PE-PGRS family protein</fullName>
    </submittedName>
</protein>
<dbReference type="Gene3D" id="1.10.287.850">
    <property type="entry name" value="HP0062-like domain"/>
    <property type="match status" value="1"/>
</dbReference>
<reference evidence="3 4" key="1">
    <citation type="journal article" date="2008" name="Genome Res.">
        <title>Insights from the complete genome sequence of Mycobacterium marinum on the evolution of Mycobacterium tuberculosis.</title>
        <authorList>
            <person name="Stinear T.P."/>
            <person name="Seemann T."/>
            <person name="Harrison P.F."/>
            <person name="Jenkin G.A."/>
            <person name="Davies J.K."/>
            <person name="Johnson P.D."/>
            <person name="Abdellah Z."/>
            <person name="Arrowsmith C."/>
            <person name="Chillingworth T."/>
            <person name="Churcher C."/>
            <person name="Clarke K."/>
            <person name="Cronin A."/>
            <person name="Davis P."/>
            <person name="Goodhead I."/>
            <person name="Holroyd N."/>
            <person name="Jagels K."/>
            <person name="Lord A."/>
            <person name="Moule S."/>
            <person name="Mungall K."/>
            <person name="Norbertczak H."/>
            <person name="Quail M.A."/>
            <person name="Rabbinowitsch E."/>
            <person name="Walker D."/>
            <person name="White B."/>
            <person name="Whitehead S."/>
            <person name="Small P.L."/>
            <person name="Brosch R."/>
            <person name="Ramakrishnan L."/>
            <person name="Fischbach M.A."/>
            <person name="Parkhill J."/>
            <person name="Cole S.T."/>
        </authorList>
    </citation>
    <scope>NUCLEOTIDE SEQUENCE [LARGE SCALE GENOMIC DNA]</scope>
    <source>
        <strain evidence="4">ATCC BAA-535 / M</strain>
    </source>
</reference>
<dbReference type="Pfam" id="PF00934">
    <property type="entry name" value="PE"/>
    <property type="match status" value="1"/>
</dbReference>
<dbReference type="eggNOG" id="COG0657">
    <property type="taxonomic scope" value="Bacteria"/>
</dbReference>
<dbReference type="InterPro" id="IPR038332">
    <property type="entry name" value="PPE_sf"/>
</dbReference>
<gene>
    <name evidence="3" type="ordered locus">MMAR_4537</name>
</gene>
<dbReference type="Proteomes" id="UP000001190">
    <property type="component" value="Chromosome"/>
</dbReference>
<dbReference type="EMBL" id="CP000854">
    <property type="protein sequence ID" value="ACC42943.1"/>
    <property type="molecule type" value="Genomic_DNA"/>
</dbReference>
<dbReference type="HOGENOM" id="CLU_2480021_0_0_11"/>